<comment type="caution">
    <text evidence="1">The sequence shown here is derived from an EMBL/GenBank/DDBJ whole genome shotgun (WGS) entry which is preliminary data.</text>
</comment>
<name>A0A2P6S138_ROSCH</name>
<dbReference type="EMBL" id="PDCK01000040">
    <property type="protein sequence ID" value="PRQ52391.1"/>
    <property type="molecule type" value="Genomic_DNA"/>
</dbReference>
<keyword evidence="1" id="KW-0413">Isomerase</keyword>
<dbReference type="GO" id="GO:0004619">
    <property type="term" value="F:phosphoglycerate mutase activity"/>
    <property type="evidence" value="ECO:0007669"/>
    <property type="project" value="UniProtKB-EC"/>
</dbReference>
<accession>A0A2P6S138</accession>
<protein>
    <submittedName>
        <fullName evidence="1">Putative phosphoglycerate mutase (2,3-diphosphoglycerate-independent)</fullName>
        <ecNumber evidence="1">5.4.2.12</ecNumber>
    </submittedName>
</protein>
<sequence length="173" mass="20085">MIQYDGELKLPTRYLIEPPKIDRTSGEYLTYNGVHTFACGSVLSAELVIVTTLWSFCKAFDSGISFNIQPKMKALEIAEKARDAILTKKFEQIIKNSLLICKYVLTYPMGTWWGILVTFVSFIEKLEEEGKERRGREKTELFLPKNEYVEYNCTYSYSILCIYTYLANYTFNP</sequence>
<gene>
    <name evidence="1" type="ORF">RchiOBHm_Chr2g0154981</name>
</gene>
<proteinExistence type="predicted"/>
<dbReference type="Gramene" id="PRQ52391">
    <property type="protein sequence ID" value="PRQ52391"/>
    <property type="gene ID" value="RchiOBHm_Chr2g0154981"/>
</dbReference>
<dbReference type="AlphaFoldDB" id="A0A2P6S138"/>
<dbReference type="GO" id="GO:0006007">
    <property type="term" value="P:glucose catabolic process"/>
    <property type="evidence" value="ECO:0007669"/>
    <property type="project" value="InterPro"/>
</dbReference>
<dbReference type="InterPro" id="IPR005995">
    <property type="entry name" value="Pgm_bpd_ind"/>
</dbReference>
<dbReference type="Proteomes" id="UP000238479">
    <property type="component" value="Chromosome 2"/>
</dbReference>
<dbReference type="PANTHER" id="PTHR31637">
    <property type="entry name" value="2,3-BISPHOSPHOGLYCERATE-INDEPENDENT PHOSPHOGLYCERATE MUTASE"/>
    <property type="match status" value="1"/>
</dbReference>
<dbReference type="STRING" id="74649.A0A2P6S138"/>
<dbReference type="GO" id="GO:0030145">
    <property type="term" value="F:manganese ion binding"/>
    <property type="evidence" value="ECO:0007669"/>
    <property type="project" value="TreeGrafter"/>
</dbReference>
<dbReference type="EC" id="5.4.2.12" evidence="1"/>
<organism evidence="1 2">
    <name type="scientific">Rosa chinensis</name>
    <name type="common">China rose</name>
    <dbReference type="NCBI Taxonomy" id="74649"/>
    <lineage>
        <taxon>Eukaryota</taxon>
        <taxon>Viridiplantae</taxon>
        <taxon>Streptophyta</taxon>
        <taxon>Embryophyta</taxon>
        <taxon>Tracheophyta</taxon>
        <taxon>Spermatophyta</taxon>
        <taxon>Magnoliopsida</taxon>
        <taxon>eudicotyledons</taxon>
        <taxon>Gunneridae</taxon>
        <taxon>Pentapetalae</taxon>
        <taxon>rosids</taxon>
        <taxon>fabids</taxon>
        <taxon>Rosales</taxon>
        <taxon>Rosaceae</taxon>
        <taxon>Rosoideae</taxon>
        <taxon>Rosoideae incertae sedis</taxon>
        <taxon>Rosa</taxon>
    </lineage>
</organism>
<keyword evidence="2" id="KW-1185">Reference proteome</keyword>
<reference evidence="1 2" key="1">
    <citation type="journal article" date="2018" name="Nat. Genet.">
        <title>The Rosa genome provides new insights in the design of modern roses.</title>
        <authorList>
            <person name="Bendahmane M."/>
        </authorList>
    </citation>
    <scope>NUCLEOTIDE SEQUENCE [LARGE SCALE GENOMIC DNA]</scope>
    <source>
        <strain evidence="2">cv. Old Blush</strain>
    </source>
</reference>
<evidence type="ECO:0000313" key="2">
    <source>
        <dbReference type="Proteomes" id="UP000238479"/>
    </source>
</evidence>
<dbReference type="PANTHER" id="PTHR31637:SF7">
    <property type="entry name" value="2,3-BISPHOSPHOGLYCERATE-INDEPENDENT PHOSPHOGLYCERATE MUTASE 1"/>
    <property type="match status" value="1"/>
</dbReference>
<evidence type="ECO:0000313" key="1">
    <source>
        <dbReference type="EMBL" id="PRQ52391.1"/>
    </source>
</evidence>